<organism evidence="3 4">
    <name type="scientific">Aerococcus viridans</name>
    <dbReference type="NCBI Taxonomy" id="1377"/>
    <lineage>
        <taxon>Bacteria</taxon>
        <taxon>Bacillati</taxon>
        <taxon>Bacillota</taxon>
        <taxon>Bacilli</taxon>
        <taxon>Lactobacillales</taxon>
        <taxon>Aerococcaceae</taxon>
        <taxon>Aerococcus</taxon>
    </lineage>
</organism>
<gene>
    <name evidence="3" type="ORF">A6J77_008475</name>
</gene>
<dbReference type="InterPro" id="IPR049492">
    <property type="entry name" value="BD-FAE-like_dom"/>
</dbReference>
<protein>
    <submittedName>
        <fullName evidence="3">Alpha/beta hydrolase</fullName>
    </submittedName>
</protein>
<evidence type="ECO:0000259" key="2">
    <source>
        <dbReference type="Pfam" id="PF20434"/>
    </source>
</evidence>
<dbReference type="PANTHER" id="PTHR48081">
    <property type="entry name" value="AB HYDROLASE SUPERFAMILY PROTEIN C4A8.06C"/>
    <property type="match status" value="1"/>
</dbReference>
<keyword evidence="1 3" id="KW-0378">Hydrolase</keyword>
<proteinExistence type="predicted"/>
<dbReference type="EMBL" id="NBTM02000001">
    <property type="protein sequence ID" value="PNL92260.1"/>
    <property type="molecule type" value="Genomic_DNA"/>
</dbReference>
<comment type="caution">
    <text evidence="3">The sequence shown here is derived from an EMBL/GenBank/DDBJ whole genome shotgun (WGS) entry which is preliminary data.</text>
</comment>
<dbReference type="InterPro" id="IPR029058">
    <property type="entry name" value="AB_hydrolase_fold"/>
</dbReference>
<name>A0A2J9PQI5_9LACT</name>
<dbReference type="RefSeq" id="WP_083069934.1">
    <property type="nucleotide sequence ID" value="NZ_NBTM02000001.1"/>
</dbReference>
<evidence type="ECO:0000313" key="3">
    <source>
        <dbReference type="EMBL" id="PNL92260.1"/>
    </source>
</evidence>
<feature type="domain" description="BD-FAE-like" evidence="2">
    <location>
        <begin position="92"/>
        <end position="250"/>
    </location>
</feature>
<evidence type="ECO:0000313" key="4">
    <source>
        <dbReference type="Proteomes" id="UP000192813"/>
    </source>
</evidence>
<dbReference type="GO" id="GO:0016787">
    <property type="term" value="F:hydrolase activity"/>
    <property type="evidence" value="ECO:0007669"/>
    <property type="project" value="UniProtKB-KW"/>
</dbReference>
<sequence length="309" mass="34392">MQKEVIKLYNDRDDVTLTSYVIDPIRTSNVNIERPAVIICPGGSYMYCSDREAEPVALAFNAMGFHAFVLRYSVYGQGKTTAEIIAEGQFPVKPDVIFPHALQETAKAFEILHQYATEWRIDTDKIGLAGFSAGGHNTGMYSNVWHEDVIQNATNLKGKALKPAFNISAYALTDIAYYYHQNIANPDPNIKAYATAMSLACFGKPLPSEAEIERYSVPATVNEHTAPTFIWATREDDVVNVRDSLSLALALEENQIPFEMHIFQEGPHGLSVANELSATMPNQVNKTAAQWLPLAENWLKEIILKSVYS</sequence>
<dbReference type="InterPro" id="IPR050300">
    <property type="entry name" value="GDXG_lipolytic_enzyme"/>
</dbReference>
<dbReference type="SUPFAM" id="SSF53474">
    <property type="entry name" value="alpha/beta-Hydrolases"/>
    <property type="match status" value="1"/>
</dbReference>
<dbReference type="Gene3D" id="3.40.50.1820">
    <property type="entry name" value="alpha/beta hydrolase"/>
    <property type="match status" value="1"/>
</dbReference>
<dbReference type="Pfam" id="PF20434">
    <property type="entry name" value="BD-FAE"/>
    <property type="match status" value="1"/>
</dbReference>
<accession>A0A2J9PQI5</accession>
<dbReference type="AlphaFoldDB" id="A0A2J9PQI5"/>
<evidence type="ECO:0000256" key="1">
    <source>
        <dbReference type="ARBA" id="ARBA00022801"/>
    </source>
</evidence>
<reference evidence="4" key="1">
    <citation type="submission" date="2017-12" db="EMBL/GenBank/DDBJ databases">
        <title>FDA dAtabase for Regulatory Grade micrObial Sequences (FDA-ARGOS): Supporting development and validation of Infectious Disease Dx tests.</title>
        <authorList>
            <person name="Hoffmann M."/>
            <person name="Allard M."/>
            <person name="Evans P."/>
            <person name="Brown E."/>
            <person name="Tallon L."/>
            <person name="Sadzewicz L."/>
            <person name="Sengamalay N."/>
            <person name="Ott S."/>
            <person name="Godinez A."/>
            <person name="Nagaraj S."/>
            <person name="Vavikolanu K."/>
            <person name="Aluvathingal J."/>
            <person name="Nadendla S."/>
            <person name="Sichtig H."/>
        </authorList>
    </citation>
    <scope>NUCLEOTIDE SEQUENCE [LARGE SCALE GENOMIC DNA]</scope>
    <source>
        <strain evidence="4">FDAARGOS_249</strain>
    </source>
</reference>
<dbReference type="PANTHER" id="PTHR48081:SF6">
    <property type="entry name" value="PEPTIDASE S9 PROLYL OLIGOPEPTIDASE CATALYTIC DOMAIN-CONTAINING PROTEIN"/>
    <property type="match status" value="1"/>
</dbReference>
<dbReference type="Proteomes" id="UP000192813">
    <property type="component" value="Unassembled WGS sequence"/>
</dbReference>